<accession>A0A7C8I253</accession>
<evidence type="ECO:0000313" key="1">
    <source>
        <dbReference type="EMBL" id="KAF2868894.1"/>
    </source>
</evidence>
<evidence type="ECO:0000313" key="2">
    <source>
        <dbReference type="Proteomes" id="UP000481861"/>
    </source>
</evidence>
<dbReference type="EMBL" id="JAADJZ010000017">
    <property type="protein sequence ID" value="KAF2868894.1"/>
    <property type="molecule type" value="Genomic_DNA"/>
</dbReference>
<protein>
    <submittedName>
        <fullName evidence="1">Uncharacterized protein</fullName>
    </submittedName>
</protein>
<dbReference type="Proteomes" id="UP000481861">
    <property type="component" value="Unassembled WGS sequence"/>
</dbReference>
<comment type="caution">
    <text evidence="1">The sequence shown here is derived from an EMBL/GenBank/DDBJ whole genome shotgun (WGS) entry which is preliminary data.</text>
</comment>
<proteinExistence type="predicted"/>
<sequence>MRCQPIFTFTGSGSRRKRVCDRTDMTIWSLLVSLDANDPYDDAWFYYRISRIAKFFCNLAPQRLRTSCSAPKWRCGSSPERIVTERCGCRCSGCRDAVNEVAMRCSPSEGTYATGPIVLERGLDARVLYYHPYRTSLCGPSGRSTCADGDGWVKYKYNSTLEFESPVP</sequence>
<keyword evidence="2" id="KW-1185">Reference proteome</keyword>
<dbReference type="AlphaFoldDB" id="A0A7C8I253"/>
<reference evidence="1 2" key="1">
    <citation type="submission" date="2020-01" db="EMBL/GenBank/DDBJ databases">
        <authorList>
            <consortium name="DOE Joint Genome Institute"/>
            <person name="Haridas S."/>
            <person name="Albert R."/>
            <person name="Binder M."/>
            <person name="Bloem J."/>
            <person name="Labutti K."/>
            <person name="Salamov A."/>
            <person name="Andreopoulos B."/>
            <person name="Baker S.E."/>
            <person name="Barry K."/>
            <person name="Bills G."/>
            <person name="Bluhm B.H."/>
            <person name="Cannon C."/>
            <person name="Castanera R."/>
            <person name="Culley D.E."/>
            <person name="Daum C."/>
            <person name="Ezra D."/>
            <person name="Gonzalez J.B."/>
            <person name="Henrissat B."/>
            <person name="Kuo A."/>
            <person name="Liang C."/>
            <person name="Lipzen A."/>
            <person name="Lutzoni F."/>
            <person name="Magnuson J."/>
            <person name="Mondo S."/>
            <person name="Nolan M."/>
            <person name="Ohm R."/>
            <person name="Pangilinan J."/>
            <person name="Park H.-J.H."/>
            <person name="Ramirez L."/>
            <person name="Alfaro M."/>
            <person name="Sun H."/>
            <person name="Tritt A."/>
            <person name="Yoshinaga Y."/>
            <person name="Zwiers L.-H.L."/>
            <person name="Turgeon B.G."/>
            <person name="Goodwin S.B."/>
            <person name="Spatafora J.W."/>
            <person name="Crous P.W."/>
            <person name="Grigoriev I.V."/>
        </authorList>
    </citation>
    <scope>NUCLEOTIDE SEQUENCE [LARGE SCALE GENOMIC DNA]</scope>
    <source>
        <strain evidence="1 2">CBS 611.86</strain>
    </source>
</reference>
<gene>
    <name evidence="1" type="ORF">BDV95DRAFT_105987</name>
</gene>
<organism evidence="1 2">
    <name type="scientific">Massariosphaeria phaeospora</name>
    <dbReference type="NCBI Taxonomy" id="100035"/>
    <lineage>
        <taxon>Eukaryota</taxon>
        <taxon>Fungi</taxon>
        <taxon>Dikarya</taxon>
        <taxon>Ascomycota</taxon>
        <taxon>Pezizomycotina</taxon>
        <taxon>Dothideomycetes</taxon>
        <taxon>Pleosporomycetidae</taxon>
        <taxon>Pleosporales</taxon>
        <taxon>Pleosporales incertae sedis</taxon>
        <taxon>Massariosphaeria</taxon>
    </lineage>
</organism>
<name>A0A7C8I253_9PLEO</name>